<protein>
    <submittedName>
        <fullName evidence="2">Uncharacterized protein</fullName>
    </submittedName>
</protein>
<dbReference type="Proteomes" id="UP001430953">
    <property type="component" value="Unassembled WGS sequence"/>
</dbReference>
<gene>
    <name evidence="2" type="ORF">PUN28_008237</name>
</gene>
<evidence type="ECO:0000313" key="2">
    <source>
        <dbReference type="EMBL" id="KAL0120410.1"/>
    </source>
</evidence>
<feature type="region of interest" description="Disordered" evidence="1">
    <location>
        <begin position="1"/>
        <end position="31"/>
    </location>
</feature>
<comment type="caution">
    <text evidence="2">The sequence shown here is derived from an EMBL/GenBank/DDBJ whole genome shotgun (WGS) entry which is preliminary data.</text>
</comment>
<feature type="compositionally biased region" description="Basic residues" evidence="1">
    <location>
        <begin position="16"/>
        <end position="29"/>
    </location>
</feature>
<evidence type="ECO:0000256" key="1">
    <source>
        <dbReference type="SAM" id="MobiDB-lite"/>
    </source>
</evidence>
<dbReference type="EMBL" id="JADYXP020000007">
    <property type="protein sequence ID" value="KAL0120410.1"/>
    <property type="molecule type" value="Genomic_DNA"/>
</dbReference>
<evidence type="ECO:0000313" key="3">
    <source>
        <dbReference type="Proteomes" id="UP001430953"/>
    </source>
</evidence>
<name>A0AAW2FYW0_9HYME</name>
<organism evidence="2 3">
    <name type="scientific">Cardiocondyla obscurior</name>
    <dbReference type="NCBI Taxonomy" id="286306"/>
    <lineage>
        <taxon>Eukaryota</taxon>
        <taxon>Metazoa</taxon>
        <taxon>Ecdysozoa</taxon>
        <taxon>Arthropoda</taxon>
        <taxon>Hexapoda</taxon>
        <taxon>Insecta</taxon>
        <taxon>Pterygota</taxon>
        <taxon>Neoptera</taxon>
        <taxon>Endopterygota</taxon>
        <taxon>Hymenoptera</taxon>
        <taxon>Apocrita</taxon>
        <taxon>Aculeata</taxon>
        <taxon>Formicoidea</taxon>
        <taxon>Formicidae</taxon>
        <taxon>Myrmicinae</taxon>
        <taxon>Cardiocondyla</taxon>
    </lineage>
</organism>
<dbReference type="AlphaFoldDB" id="A0AAW2FYW0"/>
<accession>A0AAW2FYW0</accession>
<keyword evidence="3" id="KW-1185">Reference proteome</keyword>
<sequence length="162" mass="18236">MLLPLTSTEKSPKIGASRKKTRKSKRKPKTAITPELVPDILPFPPIKAAKTLRVTSIEVFPPQQPLVRILRPPGIKRPVRHTHFQLLDWRPQLANFTPPSLTQPPRIFLAPGDTRVWRYTSTRWNTVARAVSPIPPTPPAKIEREVQAGISTTERAARPRGD</sequence>
<reference evidence="2 3" key="1">
    <citation type="submission" date="2023-03" db="EMBL/GenBank/DDBJ databases">
        <title>High recombination rates correlate with genetic variation in Cardiocondyla obscurior ants.</title>
        <authorList>
            <person name="Errbii M."/>
        </authorList>
    </citation>
    <scope>NUCLEOTIDE SEQUENCE [LARGE SCALE GENOMIC DNA]</scope>
    <source>
        <strain evidence="2">Alpha-2009</strain>
        <tissue evidence="2">Whole body</tissue>
    </source>
</reference>
<proteinExistence type="predicted"/>